<dbReference type="AlphaFoldDB" id="A0AA88RCB0"/>
<proteinExistence type="predicted"/>
<evidence type="ECO:0000313" key="1">
    <source>
        <dbReference type="EMBL" id="KAK2982644.1"/>
    </source>
</evidence>
<accession>A0AA88RCB0</accession>
<organism evidence="1 2">
    <name type="scientific">Escallonia rubra</name>
    <dbReference type="NCBI Taxonomy" id="112253"/>
    <lineage>
        <taxon>Eukaryota</taxon>
        <taxon>Viridiplantae</taxon>
        <taxon>Streptophyta</taxon>
        <taxon>Embryophyta</taxon>
        <taxon>Tracheophyta</taxon>
        <taxon>Spermatophyta</taxon>
        <taxon>Magnoliopsida</taxon>
        <taxon>eudicotyledons</taxon>
        <taxon>Gunneridae</taxon>
        <taxon>Pentapetalae</taxon>
        <taxon>asterids</taxon>
        <taxon>campanulids</taxon>
        <taxon>Escalloniales</taxon>
        <taxon>Escalloniaceae</taxon>
        <taxon>Escallonia</taxon>
    </lineage>
</organism>
<gene>
    <name evidence="1" type="ORF">RJ640_007331</name>
</gene>
<reference evidence="1" key="1">
    <citation type="submission" date="2022-12" db="EMBL/GenBank/DDBJ databases">
        <title>Draft genome assemblies for two species of Escallonia (Escalloniales).</title>
        <authorList>
            <person name="Chanderbali A."/>
            <person name="Dervinis C."/>
            <person name="Anghel I."/>
            <person name="Soltis D."/>
            <person name="Soltis P."/>
            <person name="Zapata F."/>
        </authorList>
    </citation>
    <scope>NUCLEOTIDE SEQUENCE</scope>
    <source>
        <strain evidence="1">UCBG92.1500</strain>
        <tissue evidence="1">Leaf</tissue>
    </source>
</reference>
<protein>
    <submittedName>
        <fullName evidence="1">Uncharacterized protein</fullName>
    </submittedName>
</protein>
<dbReference type="Proteomes" id="UP001187471">
    <property type="component" value="Unassembled WGS sequence"/>
</dbReference>
<keyword evidence="2" id="KW-1185">Reference proteome</keyword>
<sequence>MLVADHLGLRSRDNLRVVYRSRDGEEEGRRGKKKKREKEQCGSVAAAGLLRLMVGGRMKGVADRWREGCRWKGEAEAEAEGVVDAAKRYERKLGFGQN</sequence>
<dbReference type="EMBL" id="JAVXUO010001406">
    <property type="protein sequence ID" value="KAK2982644.1"/>
    <property type="molecule type" value="Genomic_DNA"/>
</dbReference>
<evidence type="ECO:0000313" key="2">
    <source>
        <dbReference type="Proteomes" id="UP001187471"/>
    </source>
</evidence>
<comment type="caution">
    <text evidence="1">The sequence shown here is derived from an EMBL/GenBank/DDBJ whole genome shotgun (WGS) entry which is preliminary data.</text>
</comment>
<name>A0AA88RCB0_9ASTE</name>